<dbReference type="SUPFAM" id="SSF160631">
    <property type="entry name" value="SMI1/KNR4-like"/>
    <property type="match status" value="1"/>
</dbReference>
<reference evidence="3 4" key="1">
    <citation type="journal article" date="2020" name="ISME J.">
        <title>Uncovering the hidden diversity of litter-decomposition mechanisms in mushroom-forming fungi.</title>
        <authorList>
            <person name="Floudas D."/>
            <person name="Bentzer J."/>
            <person name="Ahren D."/>
            <person name="Johansson T."/>
            <person name="Persson P."/>
            <person name="Tunlid A."/>
        </authorList>
    </citation>
    <scope>NUCLEOTIDE SEQUENCE [LARGE SCALE GENOMIC DNA]</scope>
    <source>
        <strain evidence="3 4">CBS 175.51</strain>
    </source>
</reference>
<dbReference type="InterPro" id="IPR018958">
    <property type="entry name" value="Knr4/Smi1-like_dom"/>
</dbReference>
<dbReference type="InterPro" id="IPR051873">
    <property type="entry name" value="KNR4/SMI1_regulator"/>
</dbReference>
<sequence length="686" mass="73285">MGWLSSLFSSLDSSQRTSRRRQELSATHAAFSLPTSSPVFGTHHDAFSAEPPQTPDPEGATSPNYTYPPQGPGAYGHLPSPGFASRQGSASLLPTHMDAFHTPQARYPPLETTWNRLRSWLNREYPELGDTLNYGIQPQELAEIELQFGFALPPAVRDSYLCVDGQEAESAAGCAEGLFFGLTFLPLENVLEEWRFWREVDEDSATGANPKLLEVMQSIPPLWIRRVYSNRGWIPLIADKAGNYIGIDLNPGEQGSAGQVIIFGRDFDTKVVLWNGDGPAGWARWLAAFTEELEAGEGFEIGNNDNSEGSEDDIGYESYYHDGSGHGAGDSGGDSGAGGGLKLSGEYRGWSVLEAWGDRSLRKWHEAGLLPEFDSQGEGTPVGHKPSDSIGLGVADLPHESGVEVAIPVLTVNDSEPPAQSVSTHRSRPSQAVPSISVSKPPAPRPVDVPTENDISPPESIHSPAEDDIEAGQTHGMREFRDEPGLVSREVTPRTYALVRRETSDTPLSPPPPSFERSSSKVATARSNSIPSPSAAVIPDLLEDSSSKIDTIPIQPSTSTSSSQGQRSLVDGLSSPESSSVEDLTAPREKGSPVPSIRLVGGSSAPVRQAEEEEYIEIVPASTEDGADAQIAEAEAAAPAATVSPEADSKPTHKKNKSSVASLKKLGRKSRKDSSASVKDASPAGK</sequence>
<proteinExistence type="predicted"/>
<feature type="compositionally biased region" description="Low complexity" evidence="1">
    <location>
        <begin position="628"/>
        <end position="646"/>
    </location>
</feature>
<dbReference type="PANTHER" id="PTHR47432:SF1">
    <property type="entry name" value="CELL WALL ASSEMBLY REGULATOR SMI1"/>
    <property type="match status" value="1"/>
</dbReference>
<evidence type="ECO:0000313" key="3">
    <source>
        <dbReference type="EMBL" id="KAF5324441.1"/>
    </source>
</evidence>
<evidence type="ECO:0000259" key="2">
    <source>
        <dbReference type="SMART" id="SM00860"/>
    </source>
</evidence>
<name>A0A8H5BJQ1_9AGAR</name>
<feature type="domain" description="Knr4/Smi1-like" evidence="2">
    <location>
        <begin position="135"/>
        <end position="483"/>
    </location>
</feature>
<dbReference type="PANTHER" id="PTHR47432">
    <property type="entry name" value="CELL WALL ASSEMBLY REGULATOR SMI1"/>
    <property type="match status" value="1"/>
</dbReference>
<feature type="compositionally biased region" description="Low complexity" evidence="1">
    <location>
        <begin position="551"/>
        <end position="564"/>
    </location>
</feature>
<dbReference type="AlphaFoldDB" id="A0A8H5BJQ1"/>
<comment type="caution">
    <text evidence="3">The sequence shown here is derived from an EMBL/GenBank/DDBJ whole genome shotgun (WGS) entry which is preliminary data.</text>
</comment>
<feature type="compositionally biased region" description="Low complexity" evidence="1">
    <location>
        <begin position="1"/>
        <end position="16"/>
    </location>
</feature>
<dbReference type="SMART" id="SM00860">
    <property type="entry name" value="SMI1_KNR4"/>
    <property type="match status" value="1"/>
</dbReference>
<feature type="region of interest" description="Disordered" evidence="1">
    <location>
        <begin position="298"/>
        <end position="337"/>
    </location>
</feature>
<dbReference type="Pfam" id="PF09346">
    <property type="entry name" value="SMI1_KNR4"/>
    <property type="match status" value="1"/>
</dbReference>
<dbReference type="GO" id="GO:0070880">
    <property type="term" value="P:fungal-type cell wall beta-glucan biosynthetic process"/>
    <property type="evidence" value="ECO:0007669"/>
    <property type="project" value="TreeGrafter"/>
</dbReference>
<accession>A0A8H5BJQ1</accession>
<gene>
    <name evidence="3" type="ORF">D9611_004336</name>
</gene>
<dbReference type="GO" id="GO:0043332">
    <property type="term" value="C:mating projection tip"/>
    <property type="evidence" value="ECO:0007669"/>
    <property type="project" value="TreeGrafter"/>
</dbReference>
<feature type="region of interest" description="Disordered" evidence="1">
    <location>
        <begin position="372"/>
        <end position="395"/>
    </location>
</feature>
<keyword evidence="4" id="KW-1185">Reference proteome</keyword>
<feature type="compositionally biased region" description="Polar residues" evidence="1">
    <location>
        <begin position="521"/>
        <end position="532"/>
    </location>
</feature>
<evidence type="ECO:0000313" key="4">
    <source>
        <dbReference type="Proteomes" id="UP000541558"/>
    </source>
</evidence>
<dbReference type="Proteomes" id="UP000541558">
    <property type="component" value="Unassembled WGS sequence"/>
</dbReference>
<protein>
    <recommendedName>
        <fullName evidence="2">Knr4/Smi1-like domain-containing protein</fullName>
    </recommendedName>
</protein>
<feature type="compositionally biased region" description="Gly residues" evidence="1">
    <location>
        <begin position="325"/>
        <end position="337"/>
    </location>
</feature>
<dbReference type="EMBL" id="JAACJK010000164">
    <property type="protein sequence ID" value="KAF5324441.1"/>
    <property type="molecule type" value="Genomic_DNA"/>
</dbReference>
<feature type="compositionally biased region" description="Polar residues" evidence="1">
    <location>
        <begin position="414"/>
        <end position="438"/>
    </location>
</feature>
<dbReference type="OrthoDB" id="2305498at2759"/>
<feature type="region of interest" description="Disordered" evidence="1">
    <location>
        <begin position="414"/>
        <end position="686"/>
    </location>
</feature>
<dbReference type="InterPro" id="IPR037883">
    <property type="entry name" value="Knr4/Smi1-like_sf"/>
</dbReference>
<organism evidence="3 4">
    <name type="scientific">Ephemerocybe angulata</name>
    <dbReference type="NCBI Taxonomy" id="980116"/>
    <lineage>
        <taxon>Eukaryota</taxon>
        <taxon>Fungi</taxon>
        <taxon>Dikarya</taxon>
        <taxon>Basidiomycota</taxon>
        <taxon>Agaricomycotina</taxon>
        <taxon>Agaricomycetes</taxon>
        <taxon>Agaricomycetidae</taxon>
        <taxon>Agaricales</taxon>
        <taxon>Agaricineae</taxon>
        <taxon>Psathyrellaceae</taxon>
        <taxon>Ephemerocybe</taxon>
    </lineage>
</organism>
<feature type="region of interest" description="Disordered" evidence="1">
    <location>
        <begin position="1"/>
        <end position="81"/>
    </location>
</feature>
<evidence type="ECO:0000256" key="1">
    <source>
        <dbReference type="SAM" id="MobiDB-lite"/>
    </source>
</evidence>